<accession>A0A9P6DRH8</accession>
<dbReference type="AlphaFoldDB" id="A0A9P6DRH8"/>
<gene>
    <name evidence="2" type="ORF">BS47DRAFT_1365969</name>
</gene>
<organism evidence="2 3">
    <name type="scientific">Hydnum rufescens UP504</name>
    <dbReference type="NCBI Taxonomy" id="1448309"/>
    <lineage>
        <taxon>Eukaryota</taxon>
        <taxon>Fungi</taxon>
        <taxon>Dikarya</taxon>
        <taxon>Basidiomycota</taxon>
        <taxon>Agaricomycotina</taxon>
        <taxon>Agaricomycetes</taxon>
        <taxon>Cantharellales</taxon>
        <taxon>Hydnaceae</taxon>
        <taxon>Hydnum</taxon>
    </lineage>
</organism>
<feature type="region of interest" description="Disordered" evidence="1">
    <location>
        <begin position="571"/>
        <end position="591"/>
    </location>
</feature>
<sequence length="606" mass="67787">MSKTEWPGAAIFTNEIPEPGYNAVEPRKPNTIDERVVRTEVRSYGGAWPPLQVNLLQGPNDYKVIMSKALDPVHRARASSLTQKANKLKNLVGKFTPVERNPELQTIWISETGGSRLEELQYSSSETTGLLATDWGFRGHFRKWTCVNATNSRPQTVWVIKTCNVQRISQLLNPFMTTRLESTTNTLRAEILYEVLCNYPATLWAGSQPNPDNFKILRTYEGMQGISNPQVQAQVLSSSPPSQSNDSMGHLRNVIVQVEDDGSDRTDTRSSQYAHIEVPKLEPGPIVKELWGGTQQFSSPYLVMRSESCTKLTRSPYTQTDRNDIVQLELRKGLPPWNMPWISDPPAVQNTGSRFPRVTWSMRLDVLSPLRLNKAQEPQTVKPKRIEELLRPECPMVTRSTAAARKDKYMSQDGSPNSNFVANREEERNYGLLLRATTVPPSSHRLQVPTCTDGQDTTGGGLMKTHLSSAIAQNWYKDGLRDVLSTGPITQPSLRLIESTALPYGVTSLSGCEQGFSGCQYTSTGLMRRWTTVRGFDQRTRAPDDQAVELESPVNPIRIECPIKAKRKNDVRNVESVDQDPKTLQQPQGHTGSPILSVMGYVATTM</sequence>
<feature type="compositionally biased region" description="Basic and acidic residues" evidence="1">
    <location>
        <begin position="571"/>
        <end position="581"/>
    </location>
</feature>
<evidence type="ECO:0000313" key="2">
    <source>
        <dbReference type="EMBL" id="KAF9508433.1"/>
    </source>
</evidence>
<dbReference type="EMBL" id="MU129059">
    <property type="protein sequence ID" value="KAF9508433.1"/>
    <property type="molecule type" value="Genomic_DNA"/>
</dbReference>
<protein>
    <submittedName>
        <fullName evidence="2">Uncharacterized protein</fullName>
    </submittedName>
</protein>
<reference evidence="2" key="1">
    <citation type="journal article" date="2020" name="Nat. Commun.">
        <title>Large-scale genome sequencing of mycorrhizal fungi provides insights into the early evolution of symbiotic traits.</title>
        <authorList>
            <person name="Miyauchi S."/>
            <person name="Kiss E."/>
            <person name="Kuo A."/>
            <person name="Drula E."/>
            <person name="Kohler A."/>
            <person name="Sanchez-Garcia M."/>
            <person name="Morin E."/>
            <person name="Andreopoulos B."/>
            <person name="Barry K.W."/>
            <person name="Bonito G."/>
            <person name="Buee M."/>
            <person name="Carver A."/>
            <person name="Chen C."/>
            <person name="Cichocki N."/>
            <person name="Clum A."/>
            <person name="Culley D."/>
            <person name="Crous P.W."/>
            <person name="Fauchery L."/>
            <person name="Girlanda M."/>
            <person name="Hayes R.D."/>
            <person name="Keri Z."/>
            <person name="LaButti K."/>
            <person name="Lipzen A."/>
            <person name="Lombard V."/>
            <person name="Magnuson J."/>
            <person name="Maillard F."/>
            <person name="Murat C."/>
            <person name="Nolan M."/>
            <person name="Ohm R.A."/>
            <person name="Pangilinan J."/>
            <person name="Pereira M.F."/>
            <person name="Perotto S."/>
            <person name="Peter M."/>
            <person name="Pfister S."/>
            <person name="Riley R."/>
            <person name="Sitrit Y."/>
            <person name="Stielow J.B."/>
            <person name="Szollosi G."/>
            <person name="Zifcakova L."/>
            <person name="Stursova M."/>
            <person name="Spatafora J.W."/>
            <person name="Tedersoo L."/>
            <person name="Vaario L.M."/>
            <person name="Yamada A."/>
            <person name="Yan M."/>
            <person name="Wang P."/>
            <person name="Xu J."/>
            <person name="Bruns T."/>
            <person name="Baldrian P."/>
            <person name="Vilgalys R."/>
            <person name="Dunand C."/>
            <person name="Henrissat B."/>
            <person name="Grigoriev I.V."/>
            <person name="Hibbett D."/>
            <person name="Nagy L.G."/>
            <person name="Martin F.M."/>
        </authorList>
    </citation>
    <scope>NUCLEOTIDE SEQUENCE</scope>
    <source>
        <strain evidence="2">UP504</strain>
    </source>
</reference>
<keyword evidence="3" id="KW-1185">Reference proteome</keyword>
<comment type="caution">
    <text evidence="2">The sequence shown here is derived from an EMBL/GenBank/DDBJ whole genome shotgun (WGS) entry which is preliminary data.</text>
</comment>
<evidence type="ECO:0000256" key="1">
    <source>
        <dbReference type="SAM" id="MobiDB-lite"/>
    </source>
</evidence>
<dbReference type="Proteomes" id="UP000886523">
    <property type="component" value="Unassembled WGS sequence"/>
</dbReference>
<name>A0A9P6DRH8_9AGAM</name>
<evidence type="ECO:0000313" key="3">
    <source>
        <dbReference type="Proteomes" id="UP000886523"/>
    </source>
</evidence>
<feature type="compositionally biased region" description="Polar residues" evidence="1">
    <location>
        <begin position="582"/>
        <end position="591"/>
    </location>
</feature>
<proteinExistence type="predicted"/>